<keyword evidence="3 5" id="KW-0378">Hydrolase</keyword>
<dbReference type="InterPro" id="IPR015500">
    <property type="entry name" value="Peptidase_S8_subtilisin-rel"/>
</dbReference>
<dbReference type="PRINTS" id="PR00723">
    <property type="entry name" value="SUBTILISIN"/>
</dbReference>
<evidence type="ECO:0000256" key="7">
    <source>
        <dbReference type="SAM" id="MobiDB-lite"/>
    </source>
</evidence>
<dbReference type="SUPFAM" id="SSF81296">
    <property type="entry name" value="E set domains"/>
    <property type="match status" value="1"/>
</dbReference>
<evidence type="ECO:0000259" key="8">
    <source>
        <dbReference type="Pfam" id="PF00082"/>
    </source>
</evidence>
<feature type="active site" description="Charge relay system" evidence="5">
    <location>
        <position position="251"/>
    </location>
</feature>
<feature type="active site" description="Charge relay system" evidence="5">
    <location>
        <position position="283"/>
    </location>
</feature>
<dbReference type="Gene3D" id="2.60.40.650">
    <property type="match status" value="1"/>
</dbReference>
<dbReference type="SUPFAM" id="SSF52743">
    <property type="entry name" value="Subtilisin-like"/>
    <property type="match status" value="1"/>
</dbReference>
<evidence type="ECO:0000256" key="2">
    <source>
        <dbReference type="ARBA" id="ARBA00022670"/>
    </source>
</evidence>
<dbReference type="Gene3D" id="3.40.50.200">
    <property type="entry name" value="Peptidase S8/S53 domain"/>
    <property type="match status" value="1"/>
</dbReference>
<dbReference type="PROSITE" id="PS51892">
    <property type="entry name" value="SUBTILASE"/>
    <property type="match status" value="1"/>
</dbReference>
<evidence type="ECO:0000313" key="10">
    <source>
        <dbReference type="Proteomes" id="UP001334804"/>
    </source>
</evidence>
<organism evidence="9 10">
    <name type="scientific">Micromonospora peucetia</name>
    <dbReference type="NCBI Taxonomy" id="47871"/>
    <lineage>
        <taxon>Bacteria</taxon>
        <taxon>Bacillati</taxon>
        <taxon>Actinomycetota</taxon>
        <taxon>Actinomycetes</taxon>
        <taxon>Micromonosporales</taxon>
        <taxon>Micromonosporaceae</taxon>
        <taxon>Micromonospora</taxon>
    </lineage>
</organism>
<dbReference type="PANTHER" id="PTHR43399:SF4">
    <property type="entry name" value="CELL WALL-ASSOCIATED PROTEASE"/>
    <property type="match status" value="1"/>
</dbReference>
<dbReference type="PROSITE" id="PS00137">
    <property type="entry name" value="SUBTILASE_HIS"/>
    <property type="match status" value="1"/>
</dbReference>
<feature type="active site" description="Charge relay system" evidence="5">
    <location>
        <position position="458"/>
    </location>
</feature>
<dbReference type="PROSITE" id="PS00136">
    <property type="entry name" value="SUBTILASE_ASP"/>
    <property type="match status" value="1"/>
</dbReference>
<evidence type="ECO:0000256" key="3">
    <source>
        <dbReference type="ARBA" id="ARBA00022801"/>
    </source>
</evidence>
<dbReference type="InterPro" id="IPR014756">
    <property type="entry name" value="Ig_E-set"/>
</dbReference>
<dbReference type="PROSITE" id="PS00138">
    <property type="entry name" value="SUBTILASE_SER"/>
    <property type="match status" value="1"/>
</dbReference>
<feature type="compositionally biased region" description="Low complexity" evidence="7">
    <location>
        <begin position="42"/>
        <end position="60"/>
    </location>
</feature>
<proteinExistence type="inferred from homology"/>
<accession>A0ABZ1E5Q7</accession>
<dbReference type="Pfam" id="PF00082">
    <property type="entry name" value="Peptidase_S8"/>
    <property type="match status" value="1"/>
</dbReference>
<sequence>MRLSLQVVTPDEEDPLQRRRKLVGLGLVLGMVLGTPGMAVAQAPADPAGRPDPAARPAAPLRTGVGDSGPATVTLLTGDRVTVSGSQASVRPAPGREDVRFQTRRDRGHLSVVPEDAVAPIREGRVDRRLFDVTELVAAGYDDARRDNLPLLITGSNGAARRSAVPGGVTVTRELSAVGGFAATASKRRAAEVWAAVTAAGTKVGAAGGADRIWLDGRRQLTLDRSVPQIGAPEAYRAGFTGRGVRVAVLDTGVDATHPDLAGRVAQVRNFTEESAPGDVVGHGTHVASTIAGSGAASGGRHSGVAPDATLLDGKVCETYGCSESAILAGMQWAAVEQRANVINLSLGGFDTPEVDPLEEAVNTLTAQTGALFVISAGNSGRFAPVSSPSTADAALSVGAVDRDDTLAGFSSRGPRTGDDALKPDITAPGVGIVAARSRDGVIGEPAGDGYVAMSGTSMAAPHVSGAAALLAQKHTGWKADRLKALLMSSAKPHAELTAYEQGAGRVDLAKAVWQTVTSDPPSVSFGRALWPHGDDVPITRTVTWRNDGSTAINLDLAVETTGPGGRPAPAGMFTLGATRITVPGGGTASTTVTADTRVDSPDGHYTGRLVARSDNTAVAITPLAVHREVESYTVTARHLNRSGAVTGQHRTMLVSLDGLDPYDLYDPDGTAELRVPKGRYGLVSYVDELDGDEFVGTTQLVQPELVVAGDTRITLDARRGKPVRMTVPQRSATPALVVTEANFLAGESSYGFGLLAFDFTGLYTGGLGRAVSGERFFATVSSQWADLEVASSPYLYALSEAVPGRMPTGFVRHYPARDLATVNHRFNGGSPGLVTQRLVFPHRDPDIGGWAVGLPTATPGQRVEHYNTRGVRWSSELDFGVPTDDGWLDLKAILFSEERSLRAGRHYRESWNSAPYGPSFPAAGITRQGDRVEVNLPLHSDAEGHAGGSVADTARTVLYRNGVLVGEEPAPGYGEFDVPPGAADYRLETSSKRSFTDLSTEVSATWTFRSGHVAGDDPAALPASAIRFAPRLDRDNAAPAGRSFVIPVTVQRQPGAPSARVAALTVDVSYDGGKTWQQARVRPGGQGWAATVQHPAGTGHVSLRATARDTAGNTVTQRVIQAYRLR</sequence>
<keyword evidence="4 5" id="KW-0720">Serine protease</keyword>
<dbReference type="InterPro" id="IPR000209">
    <property type="entry name" value="Peptidase_S8/S53_dom"/>
</dbReference>
<evidence type="ECO:0000256" key="6">
    <source>
        <dbReference type="RuleBase" id="RU003355"/>
    </source>
</evidence>
<dbReference type="PANTHER" id="PTHR43399">
    <property type="entry name" value="SUBTILISIN-RELATED"/>
    <property type="match status" value="1"/>
</dbReference>
<feature type="region of interest" description="Disordered" evidence="7">
    <location>
        <begin position="42"/>
        <end position="69"/>
    </location>
</feature>
<evidence type="ECO:0000256" key="1">
    <source>
        <dbReference type="ARBA" id="ARBA00011073"/>
    </source>
</evidence>
<protein>
    <submittedName>
        <fullName evidence="9">S8 family serine peptidase</fullName>
    </submittedName>
</protein>
<keyword evidence="10" id="KW-1185">Reference proteome</keyword>
<feature type="domain" description="Peptidase S8/S53" evidence="8">
    <location>
        <begin position="242"/>
        <end position="504"/>
    </location>
</feature>
<comment type="similarity">
    <text evidence="1 5 6">Belongs to the peptidase S8 family.</text>
</comment>
<dbReference type="Proteomes" id="UP001334804">
    <property type="component" value="Chromosome"/>
</dbReference>
<keyword evidence="2 5" id="KW-0645">Protease</keyword>
<reference evidence="9 10" key="1">
    <citation type="submission" date="2022-10" db="EMBL/GenBank/DDBJ databases">
        <title>The complete genomes of actinobacterial strains from the NBC collection.</title>
        <authorList>
            <person name="Joergensen T.S."/>
            <person name="Alvarez Arevalo M."/>
            <person name="Sterndorff E.B."/>
            <person name="Faurdal D."/>
            <person name="Vuksanovic O."/>
            <person name="Mourched A.-S."/>
            <person name="Charusanti P."/>
            <person name="Shaw S."/>
            <person name="Blin K."/>
            <person name="Weber T."/>
        </authorList>
    </citation>
    <scope>NUCLEOTIDE SEQUENCE [LARGE SCALE GENOMIC DNA]</scope>
    <source>
        <strain evidence="9 10">NBC 01809</strain>
    </source>
</reference>
<evidence type="ECO:0000256" key="5">
    <source>
        <dbReference type="PROSITE-ProRule" id="PRU01240"/>
    </source>
</evidence>
<dbReference type="InterPro" id="IPR051048">
    <property type="entry name" value="Peptidase_S8/S53_subtilisin"/>
</dbReference>
<evidence type="ECO:0000256" key="4">
    <source>
        <dbReference type="ARBA" id="ARBA00022825"/>
    </source>
</evidence>
<dbReference type="EMBL" id="CP109071">
    <property type="protein sequence ID" value="WSA30096.1"/>
    <property type="molecule type" value="Genomic_DNA"/>
</dbReference>
<dbReference type="InterPro" id="IPR023828">
    <property type="entry name" value="Peptidase_S8_Ser-AS"/>
</dbReference>
<gene>
    <name evidence="9" type="ORF">OIE14_17925</name>
</gene>
<dbReference type="PIRSF" id="PIRSF037854">
    <property type="entry name" value="Dihydropyridine_esterase"/>
    <property type="match status" value="1"/>
</dbReference>
<dbReference type="InterPro" id="IPR022398">
    <property type="entry name" value="Peptidase_S8_His-AS"/>
</dbReference>
<name>A0ABZ1E5Q7_9ACTN</name>
<evidence type="ECO:0000313" key="9">
    <source>
        <dbReference type="EMBL" id="WSA30096.1"/>
    </source>
</evidence>
<dbReference type="InterPro" id="IPR017297">
    <property type="entry name" value="Peptidase_S8A_DPH-A"/>
</dbReference>
<dbReference type="RefSeq" id="WP_326563372.1">
    <property type="nucleotide sequence ID" value="NZ_CP109071.1"/>
</dbReference>
<dbReference type="InterPro" id="IPR023827">
    <property type="entry name" value="Peptidase_S8_Asp-AS"/>
</dbReference>
<dbReference type="InterPro" id="IPR036852">
    <property type="entry name" value="Peptidase_S8/S53_dom_sf"/>
</dbReference>